<dbReference type="Gene3D" id="1.10.10.60">
    <property type="entry name" value="Homeodomain-like"/>
    <property type="match status" value="1"/>
</dbReference>
<sequence>MSRKKREALIINEAVMDKILIVDDDLNILRVLQMRLEAEGYATTSISDVQKAIEVTREEEFDLALVDLKLARKDGIELMGILHDIRPEMPVIILTAFGTIESTVNAMQKGAYSYITKPFDHRQLLLQIKNGIERTSLSKEVKRLKNIVGERYEFKNIICKSGKMKEVLEQVAMAAETDSNVCIHGESGTGKELIVKALHLASMRKDGPFLAINCAAIPENLLESELFGFKKGAFTGAMSSKKGLFAQANGGSMLLDEITETPLPMQAKLLRVLQEREFYPLGSESSVKADVRIIAASNKDLAKEVEKGLFRSDLFYRLHVIPIHLPPLRERKEDIPLLVNHFLKRFCAEMKKDIKEFTPSAMHGLLSRDWPGNVRELENTVEYAVAMTTQDTIGEDMILQTPKNREEGIKPLKEAKNDFEKKYLSNILSISEGNISKAANLAGKYRADLYDLLKKHDINSTDFKKQS</sequence>
<dbReference type="PROSITE" id="PS00688">
    <property type="entry name" value="SIGMA54_INTERACT_3"/>
    <property type="match status" value="1"/>
</dbReference>
<keyword evidence="1" id="KW-0547">Nucleotide-binding</keyword>
<feature type="domain" description="Response regulatory" evidence="9">
    <location>
        <begin position="18"/>
        <end position="132"/>
    </location>
</feature>
<feature type="domain" description="Sigma-54 factor interaction" evidence="8">
    <location>
        <begin position="157"/>
        <end position="386"/>
    </location>
</feature>
<dbReference type="SMART" id="SM00448">
    <property type="entry name" value="REC"/>
    <property type="match status" value="1"/>
</dbReference>
<dbReference type="Pfam" id="PF00158">
    <property type="entry name" value="Sigma54_activat"/>
    <property type="match status" value="1"/>
</dbReference>
<dbReference type="InterPro" id="IPR002078">
    <property type="entry name" value="Sigma_54_int"/>
</dbReference>
<keyword evidence="5" id="KW-0010">Activator</keyword>
<dbReference type="Gene3D" id="3.40.50.300">
    <property type="entry name" value="P-loop containing nucleotide triphosphate hydrolases"/>
    <property type="match status" value="1"/>
</dbReference>
<name>E1YCD9_9BACT</name>
<dbReference type="GO" id="GO:0003677">
    <property type="term" value="F:DNA binding"/>
    <property type="evidence" value="ECO:0007669"/>
    <property type="project" value="UniProtKB-KW"/>
</dbReference>
<evidence type="ECO:0000259" key="9">
    <source>
        <dbReference type="PROSITE" id="PS50110"/>
    </source>
</evidence>
<dbReference type="PROSITE" id="PS50110">
    <property type="entry name" value="RESPONSE_REGULATORY"/>
    <property type="match status" value="1"/>
</dbReference>
<dbReference type="CDD" id="cd00009">
    <property type="entry name" value="AAA"/>
    <property type="match status" value="1"/>
</dbReference>
<dbReference type="PROSITE" id="PS50045">
    <property type="entry name" value="SIGMA54_INTERACT_4"/>
    <property type="match status" value="1"/>
</dbReference>
<dbReference type="InterPro" id="IPR003593">
    <property type="entry name" value="AAA+_ATPase"/>
</dbReference>
<dbReference type="SMART" id="SM00382">
    <property type="entry name" value="AAA"/>
    <property type="match status" value="1"/>
</dbReference>
<evidence type="ECO:0000256" key="7">
    <source>
        <dbReference type="PROSITE-ProRule" id="PRU00169"/>
    </source>
</evidence>
<keyword evidence="6" id="KW-0804">Transcription</keyword>
<dbReference type="PANTHER" id="PTHR32071">
    <property type="entry name" value="TRANSCRIPTIONAL REGULATORY PROTEIN"/>
    <property type="match status" value="1"/>
</dbReference>
<protein>
    <submittedName>
        <fullName evidence="10">Uncharacterized protein yfhA</fullName>
    </submittedName>
</protein>
<dbReference type="InterPro" id="IPR009057">
    <property type="entry name" value="Homeodomain-like_sf"/>
</dbReference>
<dbReference type="FunFam" id="3.40.50.300:FF:000006">
    <property type="entry name" value="DNA-binding transcriptional regulator NtrC"/>
    <property type="match status" value="1"/>
</dbReference>
<dbReference type="InterPro" id="IPR058031">
    <property type="entry name" value="AAA_lid_NorR"/>
</dbReference>
<dbReference type="GO" id="GO:0005524">
    <property type="term" value="F:ATP binding"/>
    <property type="evidence" value="ECO:0007669"/>
    <property type="project" value="UniProtKB-KW"/>
</dbReference>
<evidence type="ECO:0000313" key="10">
    <source>
        <dbReference type="EMBL" id="CBX28233.1"/>
    </source>
</evidence>
<organism evidence="10">
    <name type="scientific">uncultured Desulfobacterium sp</name>
    <dbReference type="NCBI Taxonomy" id="201089"/>
    <lineage>
        <taxon>Bacteria</taxon>
        <taxon>Pseudomonadati</taxon>
        <taxon>Thermodesulfobacteriota</taxon>
        <taxon>Desulfobacteria</taxon>
        <taxon>Desulfobacterales</taxon>
        <taxon>Desulfobacteriaceae</taxon>
        <taxon>Desulfobacterium</taxon>
        <taxon>environmental samples</taxon>
    </lineage>
</organism>
<dbReference type="Pfam" id="PF25601">
    <property type="entry name" value="AAA_lid_14"/>
    <property type="match status" value="1"/>
</dbReference>
<proteinExistence type="predicted"/>
<dbReference type="EMBL" id="FR695868">
    <property type="protein sequence ID" value="CBX28233.1"/>
    <property type="molecule type" value="Genomic_DNA"/>
</dbReference>
<dbReference type="SUPFAM" id="SSF52172">
    <property type="entry name" value="CheY-like"/>
    <property type="match status" value="1"/>
</dbReference>
<evidence type="ECO:0000259" key="8">
    <source>
        <dbReference type="PROSITE" id="PS50045"/>
    </source>
</evidence>
<evidence type="ECO:0000256" key="6">
    <source>
        <dbReference type="ARBA" id="ARBA00023163"/>
    </source>
</evidence>
<evidence type="ECO:0000256" key="1">
    <source>
        <dbReference type="ARBA" id="ARBA00022741"/>
    </source>
</evidence>
<dbReference type="InterPro" id="IPR027417">
    <property type="entry name" value="P-loop_NTPase"/>
</dbReference>
<dbReference type="FunFam" id="1.10.8.60:FF:000014">
    <property type="entry name" value="DNA-binding transcriptional regulator NtrC"/>
    <property type="match status" value="1"/>
</dbReference>
<keyword evidence="7" id="KW-0597">Phosphoprotein</keyword>
<evidence type="ECO:0000256" key="4">
    <source>
        <dbReference type="ARBA" id="ARBA00023125"/>
    </source>
</evidence>
<evidence type="ECO:0000256" key="5">
    <source>
        <dbReference type="ARBA" id="ARBA00023159"/>
    </source>
</evidence>
<dbReference type="InterPro" id="IPR025943">
    <property type="entry name" value="Sigma_54_int_dom_ATP-bd_2"/>
</dbReference>
<gene>
    <name evidence="10" type="ORF">N47_G35570</name>
</gene>
<keyword evidence="4" id="KW-0238">DNA-binding</keyword>
<dbReference type="InterPro" id="IPR025944">
    <property type="entry name" value="Sigma_54_int_dom_CS"/>
</dbReference>
<dbReference type="Pfam" id="PF00072">
    <property type="entry name" value="Response_reg"/>
    <property type="match status" value="1"/>
</dbReference>
<dbReference type="InterPro" id="IPR001789">
    <property type="entry name" value="Sig_transdc_resp-reg_receiver"/>
</dbReference>
<evidence type="ECO:0000256" key="3">
    <source>
        <dbReference type="ARBA" id="ARBA00023015"/>
    </source>
</evidence>
<dbReference type="PANTHER" id="PTHR32071:SF57">
    <property type="entry name" value="C4-DICARBOXYLATE TRANSPORT TRANSCRIPTIONAL REGULATORY PROTEIN DCTD"/>
    <property type="match status" value="1"/>
</dbReference>
<dbReference type="SUPFAM" id="SSF46689">
    <property type="entry name" value="Homeodomain-like"/>
    <property type="match status" value="1"/>
</dbReference>
<keyword evidence="3" id="KW-0805">Transcription regulation</keyword>
<dbReference type="GO" id="GO:0000160">
    <property type="term" value="P:phosphorelay signal transduction system"/>
    <property type="evidence" value="ECO:0007669"/>
    <property type="project" value="InterPro"/>
</dbReference>
<dbReference type="GO" id="GO:0006355">
    <property type="term" value="P:regulation of DNA-templated transcription"/>
    <property type="evidence" value="ECO:0007669"/>
    <property type="project" value="InterPro"/>
</dbReference>
<dbReference type="AlphaFoldDB" id="E1YCD9"/>
<keyword evidence="2" id="KW-0067">ATP-binding</keyword>
<dbReference type="InterPro" id="IPR011006">
    <property type="entry name" value="CheY-like_superfamily"/>
</dbReference>
<dbReference type="Gene3D" id="1.10.8.60">
    <property type="match status" value="1"/>
</dbReference>
<evidence type="ECO:0000256" key="2">
    <source>
        <dbReference type="ARBA" id="ARBA00022840"/>
    </source>
</evidence>
<dbReference type="Gene3D" id="3.40.50.2300">
    <property type="match status" value="1"/>
</dbReference>
<feature type="modified residue" description="4-aspartylphosphate" evidence="7">
    <location>
        <position position="67"/>
    </location>
</feature>
<dbReference type="PROSITE" id="PS00676">
    <property type="entry name" value="SIGMA54_INTERACT_2"/>
    <property type="match status" value="1"/>
</dbReference>
<dbReference type="SUPFAM" id="SSF52540">
    <property type="entry name" value="P-loop containing nucleoside triphosphate hydrolases"/>
    <property type="match status" value="1"/>
</dbReference>
<accession>E1YCD9</accession>
<reference evidence="10" key="1">
    <citation type="journal article" date="2011" name="Environ. Microbiol.">
        <title>Genomic insights into the metabolic potential of the polycyclic aromatic hydrocarbon degrading sulfate-reducing Deltaproteobacterium N47.</title>
        <authorList>
            <person name="Bergmann F."/>
            <person name="Selesi D."/>
            <person name="Weinmaier T."/>
            <person name="Tischler P."/>
            <person name="Rattei T."/>
            <person name="Meckenstock R.U."/>
        </authorList>
    </citation>
    <scope>NUCLEOTIDE SEQUENCE</scope>
</reference>